<dbReference type="Proteomes" id="UP000070544">
    <property type="component" value="Unassembled WGS sequence"/>
</dbReference>
<feature type="compositionally biased region" description="Gly residues" evidence="1">
    <location>
        <begin position="21"/>
        <end position="36"/>
    </location>
</feature>
<sequence>MTSPIATGGGGRDANSEVTNGDGGGDGGGGGKGGGSSAAARGVAGVGGGGQILSGVVNGQRTRNGTPPPRTKTGGHGNGQGQSAPLLTRLLSLALRLLAAVMMLVLPSHHSIPQSLLNTARSLVRPNSTRNSPSTSSTSSPSAASVSAAARRSARLRSKSSRSPTPVGADVPASALARFASPPSSSPSFSSASAISHASRAPSPAPASASASPLARLALRIRASSADIARLASPRLSSLLDSWTASSPSAASHRPLTRPTTPSHHSSSSPSWLPSFLFSSSSPSLLLAPPLSERKTLVLDLDETLIHSTSRGTRESDHVVEVTVERHVCLYYVYKRPHVDLFLRTVAQWYRVVIFTASMPEYAEPVIDHLDPGGGIVSGRYFRESCIHHNGTYMKDLAVVEPDLSKVFLVDNSPISYAVNQDNGVPIEGWVSDPKDEALLDLLPFLDALRFVSDVRSVLSLRV</sequence>
<evidence type="ECO:0000259" key="2">
    <source>
        <dbReference type="PROSITE" id="PS50969"/>
    </source>
</evidence>
<feature type="compositionally biased region" description="Low complexity" evidence="1">
    <location>
        <begin position="128"/>
        <end position="151"/>
    </location>
</feature>
<evidence type="ECO:0000256" key="1">
    <source>
        <dbReference type="SAM" id="MobiDB-lite"/>
    </source>
</evidence>
<dbReference type="InterPro" id="IPR023214">
    <property type="entry name" value="HAD_sf"/>
</dbReference>
<feature type="domain" description="FCP1 homology" evidence="2">
    <location>
        <begin position="290"/>
        <end position="449"/>
    </location>
</feature>
<protein>
    <recommendedName>
        <fullName evidence="2">FCP1 homology domain-containing protein</fullName>
    </recommendedName>
</protein>
<feature type="compositionally biased region" description="Low complexity" evidence="1">
    <location>
        <begin position="252"/>
        <end position="269"/>
    </location>
</feature>
<feature type="region of interest" description="Disordered" evidence="1">
    <location>
        <begin position="247"/>
        <end position="269"/>
    </location>
</feature>
<dbReference type="CDD" id="cd07521">
    <property type="entry name" value="HAD_FCP1-like"/>
    <property type="match status" value="1"/>
</dbReference>
<dbReference type="AlphaFoldDB" id="A0A138ZYE5"/>
<dbReference type="OrthoDB" id="277011at2759"/>
<dbReference type="Pfam" id="PF03031">
    <property type="entry name" value="NIF"/>
    <property type="match status" value="1"/>
</dbReference>
<feature type="region of interest" description="Disordered" evidence="1">
    <location>
        <begin position="1"/>
        <end position="83"/>
    </location>
</feature>
<dbReference type="InterPro" id="IPR036412">
    <property type="entry name" value="HAD-like_sf"/>
</dbReference>
<dbReference type="STRING" id="1344416.A0A138ZYE5"/>
<dbReference type="PROSITE" id="PS50969">
    <property type="entry name" value="FCP1"/>
    <property type="match status" value="1"/>
</dbReference>
<dbReference type="InterPro" id="IPR011948">
    <property type="entry name" value="Dullard_phosphatase"/>
</dbReference>
<dbReference type="GO" id="GO:0016791">
    <property type="term" value="F:phosphatase activity"/>
    <property type="evidence" value="ECO:0007669"/>
    <property type="project" value="InterPro"/>
</dbReference>
<dbReference type="InterPro" id="IPR050365">
    <property type="entry name" value="TIM50"/>
</dbReference>
<dbReference type="NCBIfam" id="TIGR02251">
    <property type="entry name" value="HIF-SF_euk"/>
    <property type="match status" value="1"/>
</dbReference>
<dbReference type="InterPro" id="IPR004274">
    <property type="entry name" value="FCP1_dom"/>
</dbReference>
<dbReference type="EMBL" id="KQ965861">
    <property type="protein sequence ID" value="KXS09491.1"/>
    <property type="molecule type" value="Genomic_DNA"/>
</dbReference>
<dbReference type="FunFam" id="3.40.50.1000:FF:000093">
    <property type="entry name" value="NLI interacting factor-like phosphatase family protein"/>
    <property type="match status" value="1"/>
</dbReference>
<dbReference type="OMA" id="FRESCIH"/>
<keyword evidence="4" id="KW-1185">Reference proteome</keyword>
<dbReference type="SUPFAM" id="SSF56784">
    <property type="entry name" value="HAD-like"/>
    <property type="match status" value="1"/>
</dbReference>
<dbReference type="SMART" id="SM00577">
    <property type="entry name" value="CPDc"/>
    <property type="match status" value="1"/>
</dbReference>
<dbReference type="PANTHER" id="PTHR12210">
    <property type="entry name" value="DULLARD PROTEIN PHOSPHATASE"/>
    <property type="match status" value="1"/>
</dbReference>
<dbReference type="Gene3D" id="3.40.50.1000">
    <property type="entry name" value="HAD superfamily/HAD-like"/>
    <property type="match status" value="1"/>
</dbReference>
<evidence type="ECO:0000313" key="3">
    <source>
        <dbReference type="EMBL" id="KXS09491.1"/>
    </source>
</evidence>
<evidence type="ECO:0000313" key="4">
    <source>
        <dbReference type="Proteomes" id="UP000070544"/>
    </source>
</evidence>
<organism evidence="3 4">
    <name type="scientific">Gonapodya prolifera (strain JEL478)</name>
    <name type="common">Monoblepharis prolifera</name>
    <dbReference type="NCBI Taxonomy" id="1344416"/>
    <lineage>
        <taxon>Eukaryota</taxon>
        <taxon>Fungi</taxon>
        <taxon>Fungi incertae sedis</taxon>
        <taxon>Chytridiomycota</taxon>
        <taxon>Chytridiomycota incertae sedis</taxon>
        <taxon>Monoblepharidomycetes</taxon>
        <taxon>Monoblepharidales</taxon>
        <taxon>Gonapodyaceae</taxon>
        <taxon>Gonapodya</taxon>
    </lineage>
</organism>
<accession>A0A138ZYE5</accession>
<name>A0A138ZYE5_GONPJ</name>
<reference evidence="3 4" key="1">
    <citation type="journal article" date="2015" name="Genome Biol. Evol.">
        <title>Phylogenomic analyses indicate that early fungi evolved digesting cell walls of algal ancestors of land plants.</title>
        <authorList>
            <person name="Chang Y."/>
            <person name="Wang S."/>
            <person name="Sekimoto S."/>
            <person name="Aerts A.L."/>
            <person name="Choi C."/>
            <person name="Clum A."/>
            <person name="LaButti K.M."/>
            <person name="Lindquist E.A."/>
            <person name="Yee Ngan C."/>
            <person name="Ohm R.A."/>
            <person name="Salamov A.A."/>
            <person name="Grigoriev I.V."/>
            <person name="Spatafora J.W."/>
            <person name="Berbee M.L."/>
        </authorList>
    </citation>
    <scope>NUCLEOTIDE SEQUENCE [LARGE SCALE GENOMIC DNA]</scope>
    <source>
        <strain evidence="3 4">JEL478</strain>
    </source>
</reference>
<proteinExistence type="predicted"/>
<feature type="region of interest" description="Disordered" evidence="1">
    <location>
        <begin position="125"/>
        <end position="169"/>
    </location>
</feature>
<gene>
    <name evidence="3" type="ORF">M427DRAFT_64007</name>
</gene>